<keyword evidence="4" id="KW-1185">Reference proteome</keyword>
<feature type="region of interest" description="Disordered" evidence="1">
    <location>
        <begin position="592"/>
        <end position="619"/>
    </location>
</feature>
<organism evidence="3 4">
    <name type="scientific">Nonomuraea monospora</name>
    <dbReference type="NCBI Taxonomy" id="568818"/>
    <lineage>
        <taxon>Bacteria</taxon>
        <taxon>Bacillati</taxon>
        <taxon>Actinomycetota</taxon>
        <taxon>Actinomycetes</taxon>
        <taxon>Streptosporangiales</taxon>
        <taxon>Streptosporangiaceae</taxon>
        <taxon>Nonomuraea</taxon>
    </lineage>
</organism>
<evidence type="ECO:0000313" key="4">
    <source>
        <dbReference type="Proteomes" id="UP001499843"/>
    </source>
</evidence>
<protein>
    <recommendedName>
        <fullName evidence="5">Secreted protein</fullName>
    </recommendedName>
</protein>
<keyword evidence="2" id="KW-1133">Transmembrane helix</keyword>
<keyword evidence="2" id="KW-0472">Membrane</keyword>
<accession>A0ABP5PQ46</accession>
<reference evidence="4" key="1">
    <citation type="journal article" date="2019" name="Int. J. Syst. Evol. Microbiol.">
        <title>The Global Catalogue of Microorganisms (GCM) 10K type strain sequencing project: providing services to taxonomists for standard genome sequencing and annotation.</title>
        <authorList>
            <consortium name="The Broad Institute Genomics Platform"/>
            <consortium name="The Broad Institute Genome Sequencing Center for Infectious Disease"/>
            <person name="Wu L."/>
            <person name="Ma J."/>
        </authorList>
    </citation>
    <scope>NUCLEOTIDE SEQUENCE [LARGE SCALE GENOMIC DNA]</scope>
    <source>
        <strain evidence="4">JCM 16114</strain>
    </source>
</reference>
<name>A0ABP5PQ46_9ACTN</name>
<gene>
    <name evidence="3" type="ORF">GCM10009850_092410</name>
</gene>
<keyword evidence="2" id="KW-0812">Transmembrane</keyword>
<proteinExistence type="predicted"/>
<evidence type="ECO:0000256" key="1">
    <source>
        <dbReference type="SAM" id="MobiDB-lite"/>
    </source>
</evidence>
<evidence type="ECO:0008006" key="5">
    <source>
        <dbReference type="Google" id="ProtNLM"/>
    </source>
</evidence>
<feature type="compositionally biased region" description="Low complexity" evidence="1">
    <location>
        <begin position="397"/>
        <end position="410"/>
    </location>
</feature>
<dbReference type="RefSeq" id="WP_344490038.1">
    <property type="nucleotide sequence ID" value="NZ_BAAAQX010000035.1"/>
</dbReference>
<feature type="region of interest" description="Disordered" evidence="1">
    <location>
        <begin position="397"/>
        <end position="417"/>
    </location>
</feature>
<dbReference type="Proteomes" id="UP001499843">
    <property type="component" value="Unassembled WGS sequence"/>
</dbReference>
<dbReference type="EMBL" id="BAAAQX010000035">
    <property type="protein sequence ID" value="GAA2213778.1"/>
    <property type="molecule type" value="Genomic_DNA"/>
</dbReference>
<comment type="caution">
    <text evidence="3">The sequence shown here is derived from an EMBL/GenBank/DDBJ whole genome shotgun (WGS) entry which is preliminary data.</text>
</comment>
<sequence>MAQALAPHTRPRPSSPTPASAWEETLARVTSGDVAGLAAYLVTLDEPARRKVAAELPGYVTATARTAGWREWAAQGRPLLVAGVACMGGASAVTAWLFRRELPRWLGEADIELLLGLLRRRPVEWRADVARRVADRMRLPQPRHWELAAALVRETGMEPPGGEPFVVGWLRRLHPDTAGRDPLLAAYGHRIFDLDALAQTPLWRVVETVVHLVHQGLLDRAAVIDAVVRRLLRDGPAARAELAGLHDRLDLDIDESARYARNYAGLLPAGPVAVADVALAQLRRLEEAGRLPEELFAEAMGALAFRPEKKLLRAAVSWAGDAVLRDAGRADTVLDALSTIFTQDTLALQERAVRLAVRLAPHAGPAGHASVRQSAADLPAELREKISAAYGGGIAEASPPAAPPLSAGEGPPLPPPIASPEELVVELEAFRWPPDVYAFERLLAGLAEWSHRDPERLRQALRPWWHPFDPATYGHHGREIHESLYTAVSRAFLAFAAPEHSRKLTWQGPKRRRYPDAPGAIELLYRRRAMELVTPFEEGAGYPVLLATPTSGTGHLDPSVLLDRLERLESAGIEALPADLAQALLRLPRRTAPADAERTPHPVTPADAEPPPALTPARTEPADAGWALELTPPQVASTGVGWASGLTSPQVASADVGRASGLTPRRITPADIERASRLTSRAGRTCAAWMRDGGMPDPAATVAVDRTGGFLMLQGALTPPDPSLPAEIRALFEVQNGHTYSLTWWPLALPAHREVAAAHLVGYLPWSMDANDRQTQVLTTLAHGDGPLGAATAHALVCGMNHVNPAERAAATDAFLTLAARGEIPSQALAEAVTTLVTADFVKLNRVVSVLDDATQAGAHDAVWAVISGVLAGLLPREGERPRAGAADLLAAGARAARIAGVRTELPEVAAVASRKGSSRLVQEARRLVQLVGGAR</sequence>
<evidence type="ECO:0000313" key="3">
    <source>
        <dbReference type="EMBL" id="GAA2213778.1"/>
    </source>
</evidence>
<feature type="transmembrane region" description="Helical" evidence="2">
    <location>
        <begin position="79"/>
        <end position="98"/>
    </location>
</feature>
<feature type="region of interest" description="Disordered" evidence="1">
    <location>
        <begin position="1"/>
        <end position="20"/>
    </location>
</feature>
<evidence type="ECO:0000256" key="2">
    <source>
        <dbReference type="SAM" id="Phobius"/>
    </source>
</evidence>